<evidence type="ECO:0000256" key="6">
    <source>
        <dbReference type="ARBA" id="ARBA00022741"/>
    </source>
</evidence>
<organism evidence="13 14">
    <name type="scientific">Natronospirillum operosum</name>
    <dbReference type="NCBI Taxonomy" id="2759953"/>
    <lineage>
        <taxon>Bacteria</taxon>
        <taxon>Pseudomonadati</taxon>
        <taxon>Pseudomonadota</taxon>
        <taxon>Gammaproteobacteria</taxon>
        <taxon>Oceanospirillales</taxon>
        <taxon>Natronospirillaceae</taxon>
        <taxon>Natronospirillum</taxon>
    </lineage>
</organism>
<dbReference type="AlphaFoldDB" id="A0A4Z0W9Y7"/>
<dbReference type="FunFam" id="3.30.470.20:FF:000010">
    <property type="entry name" value="Glutathione synthetase"/>
    <property type="match status" value="1"/>
</dbReference>
<evidence type="ECO:0000313" key="14">
    <source>
        <dbReference type="Proteomes" id="UP000297475"/>
    </source>
</evidence>
<dbReference type="Pfam" id="PF02955">
    <property type="entry name" value="GSH-S_ATP"/>
    <property type="match status" value="1"/>
</dbReference>
<evidence type="ECO:0000256" key="7">
    <source>
        <dbReference type="ARBA" id="ARBA00022840"/>
    </source>
</evidence>
<keyword evidence="6 11" id="KW-0547">Nucleotide-binding</keyword>
<keyword evidence="14" id="KW-1185">Reference proteome</keyword>
<comment type="similarity">
    <text evidence="11">Belongs to the prokaryotic GSH synthase family.</text>
</comment>
<comment type="catalytic activity">
    <reaction evidence="10 11">
        <text>gamma-L-glutamyl-L-cysteine + glycine + ATP = glutathione + ADP + phosphate + H(+)</text>
        <dbReference type="Rhea" id="RHEA:13557"/>
        <dbReference type="ChEBI" id="CHEBI:15378"/>
        <dbReference type="ChEBI" id="CHEBI:30616"/>
        <dbReference type="ChEBI" id="CHEBI:43474"/>
        <dbReference type="ChEBI" id="CHEBI:57305"/>
        <dbReference type="ChEBI" id="CHEBI:57925"/>
        <dbReference type="ChEBI" id="CHEBI:58173"/>
        <dbReference type="ChEBI" id="CHEBI:456216"/>
        <dbReference type="EC" id="6.3.2.3"/>
    </reaction>
</comment>
<gene>
    <name evidence="11 13" type="primary">gshB</name>
    <name evidence="13" type="ORF">E4656_18870</name>
</gene>
<sequence>MTLRLAVVMDPIQQLTYKKDSTLAMLWAATDRNWELTYIEPQNLFVEQGEPWARQQPLKVFRDPDHYYELGDEVAAPLAEQDVILMRQDPPFDIDYIYATYILEMAEARGTLVVNRPQALRDCNEKLYATRFPEFCPPHLVTTDAARLREFHRTQGDVIFKPLDGMGGASIFRLQPDDPNVSVVIETLTQHGQQLIMAQRYLPEITAGDKRILIVDGEPVPFSLARIPAAGETRGNLAAGGRGVAQPLSARDEEIARAIGPVVRAKGLLFVGLDVIGDYLTEINVTSPTCIREIDDQQGTDIGGLLMDAIERQRSAG</sequence>
<dbReference type="GO" id="GO:0004363">
    <property type="term" value="F:glutathione synthase activity"/>
    <property type="evidence" value="ECO:0007669"/>
    <property type="project" value="UniProtKB-UniRule"/>
</dbReference>
<evidence type="ECO:0000256" key="11">
    <source>
        <dbReference type="HAMAP-Rule" id="MF_00162"/>
    </source>
</evidence>
<comment type="pathway">
    <text evidence="11">Sulfur metabolism; glutathione biosynthesis; glutathione from L-cysteine and L-glutamate: step 2/2.</text>
</comment>
<evidence type="ECO:0000256" key="3">
    <source>
        <dbReference type="ARBA" id="ARBA00022598"/>
    </source>
</evidence>
<dbReference type="GO" id="GO:0005737">
    <property type="term" value="C:cytoplasm"/>
    <property type="evidence" value="ECO:0007669"/>
    <property type="project" value="TreeGrafter"/>
</dbReference>
<dbReference type="Gene3D" id="3.40.50.20">
    <property type="match status" value="1"/>
</dbReference>
<evidence type="ECO:0000256" key="1">
    <source>
        <dbReference type="ARBA" id="ARBA00001936"/>
    </source>
</evidence>
<dbReference type="GO" id="GO:0046872">
    <property type="term" value="F:metal ion binding"/>
    <property type="evidence" value="ECO:0007669"/>
    <property type="project" value="UniProtKB-KW"/>
</dbReference>
<reference evidence="13 14" key="1">
    <citation type="submission" date="2019-04" db="EMBL/GenBank/DDBJ databases">
        <title>Natronospirillum operosus gen. nov., sp. nov., a haloalkaliphilic satellite isolated from decaying biomass of laboratory culture of cyanobacterium Geitlerinema sp. and proposal of Natronospirillaceae fam. nov. and Saccharospirillaceae fam. nov.</title>
        <authorList>
            <person name="Kevbrin V."/>
            <person name="Boltyanskaya Y."/>
            <person name="Koziaeva V."/>
            <person name="Grouzdev D.S."/>
            <person name="Park M."/>
            <person name="Cho J."/>
        </authorList>
    </citation>
    <scope>NUCLEOTIDE SEQUENCE [LARGE SCALE GENOMIC DNA]</scope>
    <source>
        <strain evidence="13 14">G-116</strain>
    </source>
</reference>
<accession>A0A4Z0W9Y7</accession>
<dbReference type="RefSeq" id="WP_135484885.1">
    <property type="nucleotide sequence ID" value="NZ_SRMF01000014.1"/>
</dbReference>
<evidence type="ECO:0000256" key="8">
    <source>
        <dbReference type="ARBA" id="ARBA00022842"/>
    </source>
</evidence>
<name>A0A4Z0W9Y7_9GAMM</name>
<dbReference type="UniPathway" id="UPA00142">
    <property type="reaction ID" value="UER00210"/>
</dbReference>
<keyword evidence="8" id="KW-0460">Magnesium</keyword>
<dbReference type="OrthoDB" id="9785415at2"/>
<keyword evidence="5" id="KW-0479">Metal-binding</keyword>
<dbReference type="FunFam" id="3.30.1490.20:FF:000009">
    <property type="entry name" value="Glutathione synthetase"/>
    <property type="match status" value="1"/>
</dbReference>
<comment type="caution">
    <text evidence="13">The sequence shown here is derived from an EMBL/GenBank/DDBJ whole genome shotgun (WGS) entry which is preliminary data.</text>
</comment>
<dbReference type="InterPro" id="IPR006284">
    <property type="entry name" value="Glut_synth_pro"/>
</dbReference>
<evidence type="ECO:0000313" key="13">
    <source>
        <dbReference type="EMBL" id="TGG90327.1"/>
    </source>
</evidence>
<dbReference type="SUPFAM" id="SSF56059">
    <property type="entry name" value="Glutathione synthetase ATP-binding domain-like"/>
    <property type="match status" value="1"/>
</dbReference>
<evidence type="ECO:0000256" key="9">
    <source>
        <dbReference type="ARBA" id="ARBA00023211"/>
    </source>
</evidence>
<dbReference type="Proteomes" id="UP000297475">
    <property type="component" value="Unassembled WGS sequence"/>
</dbReference>
<evidence type="ECO:0000256" key="5">
    <source>
        <dbReference type="ARBA" id="ARBA00022723"/>
    </source>
</evidence>
<dbReference type="NCBIfam" id="NF003573">
    <property type="entry name" value="PRK05246.1"/>
    <property type="match status" value="1"/>
</dbReference>
<keyword evidence="7 11" id="KW-0067">ATP-binding</keyword>
<dbReference type="InterPro" id="IPR004215">
    <property type="entry name" value="GSHS_N"/>
</dbReference>
<dbReference type="Gene3D" id="3.30.1490.20">
    <property type="entry name" value="ATP-grasp fold, A domain"/>
    <property type="match status" value="1"/>
</dbReference>
<dbReference type="InterPro" id="IPR016185">
    <property type="entry name" value="PreATP-grasp_dom_sf"/>
</dbReference>
<evidence type="ECO:0000256" key="10">
    <source>
        <dbReference type="ARBA" id="ARBA00050650"/>
    </source>
</evidence>
<keyword evidence="4 11" id="KW-0317">Glutathione biosynthesis</keyword>
<dbReference type="GO" id="GO:0005524">
    <property type="term" value="F:ATP binding"/>
    <property type="evidence" value="ECO:0007669"/>
    <property type="project" value="UniProtKB-UniRule"/>
</dbReference>
<dbReference type="EC" id="6.3.2.3" evidence="11"/>
<keyword evidence="3 11" id="KW-0436">Ligase</keyword>
<dbReference type="InterPro" id="IPR011761">
    <property type="entry name" value="ATP-grasp"/>
</dbReference>
<dbReference type="FunFam" id="3.40.50.20:FF:000009">
    <property type="entry name" value="Glutathione synthetase"/>
    <property type="match status" value="1"/>
</dbReference>
<comment type="cofactor">
    <cofactor evidence="2">
        <name>Mg(2+)</name>
        <dbReference type="ChEBI" id="CHEBI:18420"/>
    </cofactor>
</comment>
<dbReference type="Gene3D" id="3.30.470.20">
    <property type="entry name" value="ATP-grasp fold, B domain"/>
    <property type="match status" value="1"/>
</dbReference>
<dbReference type="PANTHER" id="PTHR21621">
    <property type="entry name" value="RIBOSOMAL PROTEIN S6 MODIFICATION PROTEIN"/>
    <property type="match status" value="1"/>
</dbReference>
<comment type="cofactor">
    <cofactor evidence="1">
        <name>Mn(2+)</name>
        <dbReference type="ChEBI" id="CHEBI:29035"/>
    </cofactor>
</comment>
<proteinExistence type="inferred from homology"/>
<dbReference type="HAMAP" id="MF_00162">
    <property type="entry name" value="GSH_S"/>
    <property type="match status" value="1"/>
</dbReference>
<dbReference type="NCBIfam" id="TIGR01380">
    <property type="entry name" value="glut_syn"/>
    <property type="match status" value="1"/>
</dbReference>
<dbReference type="Pfam" id="PF02951">
    <property type="entry name" value="GSH-S_N"/>
    <property type="match status" value="1"/>
</dbReference>
<dbReference type="SUPFAM" id="SSF52440">
    <property type="entry name" value="PreATP-grasp domain"/>
    <property type="match status" value="1"/>
</dbReference>
<dbReference type="EMBL" id="SRMF01000014">
    <property type="protein sequence ID" value="TGG90327.1"/>
    <property type="molecule type" value="Genomic_DNA"/>
</dbReference>
<dbReference type="PANTHER" id="PTHR21621:SF4">
    <property type="entry name" value="GLUTATHIONE SYNTHETASE"/>
    <property type="match status" value="1"/>
</dbReference>
<keyword evidence="9" id="KW-0464">Manganese</keyword>
<feature type="domain" description="ATP-grasp" evidence="12">
    <location>
        <begin position="126"/>
        <end position="311"/>
    </location>
</feature>
<protein>
    <recommendedName>
        <fullName evidence="11">Glutathione synthetase</fullName>
        <ecNumber evidence="11">6.3.2.3</ecNumber>
    </recommendedName>
    <alternativeName>
        <fullName evidence="11">GSH synthetase</fullName>
        <shortName evidence="11">GSH-S</shortName>
        <shortName evidence="11">GSHase</shortName>
    </alternativeName>
    <alternativeName>
        <fullName evidence="11">Glutathione synthase</fullName>
    </alternativeName>
</protein>
<evidence type="ECO:0000259" key="12">
    <source>
        <dbReference type="PROSITE" id="PS50975"/>
    </source>
</evidence>
<dbReference type="InterPro" id="IPR004218">
    <property type="entry name" value="GSHS_ATP-bd"/>
</dbReference>
<evidence type="ECO:0000256" key="2">
    <source>
        <dbReference type="ARBA" id="ARBA00001946"/>
    </source>
</evidence>
<dbReference type="PROSITE" id="PS50975">
    <property type="entry name" value="ATP_GRASP"/>
    <property type="match status" value="1"/>
</dbReference>
<dbReference type="InterPro" id="IPR013815">
    <property type="entry name" value="ATP_grasp_subdomain_1"/>
</dbReference>
<evidence type="ECO:0000256" key="4">
    <source>
        <dbReference type="ARBA" id="ARBA00022684"/>
    </source>
</evidence>